<evidence type="ECO:0000313" key="3">
    <source>
        <dbReference type="Proteomes" id="UP000326396"/>
    </source>
</evidence>
<name>A0A5N6PM27_9ASTR</name>
<evidence type="ECO:0000256" key="1">
    <source>
        <dbReference type="SAM" id="Phobius"/>
    </source>
</evidence>
<dbReference type="Proteomes" id="UP000326396">
    <property type="component" value="Linkage Group LG12"/>
</dbReference>
<keyword evidence="3" id="KW-1185">Reference proteome</keyword>
<proteinExistence type="predicted"/>
<dbReference type="EMBL" id="SZYD01000004">
    <property type="protein sequence ID" value="KAD6454996.1"/>
    <property type="molecule type" value="Genomic_DNA"/>
</dbReference>
<reference evidence="2 3" key="1">
    <citation type="submission" date="2019-05" db="EMBL/GenBank/DDBJ databases">
        <title>Mikania micrantha, genome provides insights into the molecular mechanism of rapid growth.</title>
        <authorList>
            <person name="Liu B."/>
        </authorList>
    </citation>
    <scope>NUCLEOTIDE SEQUENCE [LARGE SCALE GENOMIC DNA]</scope>
    <source>
        <strain evidence="2">NLD-2019</strain>
        <tissue evidence="2">Leaf</tissue>
    </source>
</reference>
<protein>
    <submittedName>
        <fullName evidence="2">Uncharacterized protein</fullName>
    </submittedName>
</protein>
<feature type="transmembrane region" description="Helical" evidence="1">
    <location>
        <begin position="244"/>
        <end position="266"/>
    </location>
</feature>
<comment type="caution">
    <text evidence="2">The sequence shown here is derived from an EMBL/GenBank/DDBJ whole genome shotgun (WGS) entry which is preliminary data.</text>
</comment>
<sequence>MGWIGVGSYMNNSLLSVVWLWETGNNYTGGNWEGKHLGWDMKGYNLLGIGFEVHDDHPEWNWAEDKWMERLTRGDFKDQWVRISYSSKDKMEAAGNLGWAGYRRVAGYVMVSMQCPAEIIWDQVGRYKWKLKVTSQFCRWMLLVLIGWLVLPILLFTPSMCWVKLYGATVSFNLTSIEGRCSNLVAGGLVGLWSMDDDGGPAGESNSCGSMSGGMQLVGRRSAATGAGGLVAGVDAGGALQCSWWVTTNGLVVCCGFRSFLCWLIIPGI</sequence>
<keyword evidence="1" id="KW-0812">Transmembrane</keyword>
<keyword evidence="1" id="KW-1133">Transmembrane helix</keyword>
<evidence type="ECO:0000313" key="2">
    <source>
        <dbReference type="EMBL" id="KAD6454996.1"/>
    </source>
</evidence>
<feature type="transmembrane region" description="Helical" evidence="1">
    <location>
        <begin position="137"/>
        <end position="156"/>
    </location>
</feature>
<dbReference type="AlphaFoldDB" id="A0A5N6PM27"/>
<keyword evidence="1" id="KW-0472">Membrane</keyword>
<organism evidence="2 3">
    <name type="scientific">Mikania micrantha</name>
    <name type="common">bitter vine</name>
    <dbReference type="NCBI Taxonomy" id="192012"/>
    <lineage>
        <taxon>Eukaryota</taxon>
        <taxon>Viridiplantae</taxon>
        <taxon>Streptophyta</taxon>
        <taxon>Embryophyta</taxon>
        <taxon>Tracheophyta</taxon>
        <taxon>Spermatophyta</taxon>
        <taxon>Magnoliopsida</taxon>
        <taxon>eudicotyledons</taxon>
        <taxon>Gunneridae</taxon>
        <taxon>Pentapetalae</taxon>
        <taxon>asterids</taxon>
        <taxon>campanulids</taxon>
        <taxon>Asterales</taxon>
        <taxon>Asteraceae</taxon>
        <taxon>Asteroideae</taxon>
        <taxon>Heliantheae alliance</taxon>
        <taxon>Eupatorieae</taxon>
        <taxon>Mikania</taxon>
    </lineage>
</organism>
<accession>A0A5N6PM27</accession>
<gene>
    <name evidence="2" type="ORF">E3N88_09702</name>
</gene>